<reference evidence="3" key="1">
    <citation type="journal article" date="2019" name="Int. J. Syst. Evol. Microbiol.">
        <title>The Global Catalogue of Microorganisms (GCM) 10K type strain sequencing project: providing services to taxonomists for standard genome sequencing and annotation.</title>
        <authorList>
            <consortium name="The Broad Institute Genomics Platform"/>
            <consortium name="The Broad Institute Genome Sequencing Center for Infectious Disease"/>
            <person name="Wu L."/>
            <person name="Ma J."/>
        </authorList>
    </citation>
    <scope>NUCLEOTIDE SEQUENCE [LARGE SCALE GENOMIC DNA]</scope>
    <source>
        <strain evidence="3">CGMCC 4.1469</strain>
    </source>
</reference>
<keyword evidence="3" id="KW-1185">Reference proteome</keyword>
<dbReference type="RefSeq" id="WP_377162377.1">
    <property type="nucleotide sequence ID" value="NZ_JBHSMQ010000001.1"/>
</dbReference>
<protein>
    <submittedName>
        <fullName evidence="2">DUF2726 domain-containing protein</fullName>
    </submittedName>
</protein>
<organism evidence="2 3">
    <name type="scientific">Prosthecobacter fluviatilis</name>
    <dbReference type="NCBI Taxonomy" id="445931"/>
    <lineage>
        <taxon>Bacteria</taxon>
        <taxon>Pseudomonadati</taxon>
        <taxon>Verrucomicrobiota</taxon>
        <taxon>Verrucomicrobiia</taxon>
        <taxon>Verrucomicrobiales</taxon>
        <taxon>Verrucomicrobiaceae</taxon>
        <taxon>Prosthecobacter</taxon>
    </lineage>
</organism>
<sequence length="187" mass="20443">MQPSPATASISSSEASPTPYPLLSSDEALFHACLENLTAQRCHIQCKPRLFEILHAENAAGFLKICQRHTDFLIYRKGDWLPMVAIEFEDGSSGKASRKARDRQLVKDIFSTFGIPMLQIHSKEINHIDTLVHKLSNAWLQRNANLEILPPPSEVCAPHPPTTTLLSAIAAGTSPNASTSRACSAIS</sequence>
<proteinExistence type="predicted"/>
<evidence type="ECO:0000313" key="2">
    <source>
        <dbReference type="EMBL" id="MFC5453368.1"/>
    </source>
</evidence>
<name>A0ABW0KKV2_9BACT</name>
<dbReference type="Proteomes" id="UP001596052">
    <property type="component" value="Unassembled WGS sequence"/>
</dbReference>
<evidence type="ECO:0000259" key="1">
    <source>
        <dbReference type="Pfam" id="PF10881"/>
    </source>
</evidence>
<evidence type="ECO:0000313" key="3">
    <source>
        <dbReference type="Proteomes" id="UP001596052"/>
    </source>
</evidence>
<dbReference type="EMBL" id="JBHSMQ010000001">
    <property type="protein sequence ID" value="MFC5453368.1"/>
    <property type="molecule type" value="Genomic_DNA"/>
</dbReference>
<dbReference type="Pfam" id="PF10881">
    <property type="entry name" value="DUF2726"/>
    <property type="match status" value="1"/>
</dbReference>
<dbReference type="InterPro" id="IPR024402">
    <property type="entry name" value="DUF2726"/>
</dbReference>
<comment type="caution">
    <text evidence="2">The sequence shown here is derived from an EMBL/GenBank/DDBJ whole genome shotgun (WGS) entry which is preliminary data.</text>
</comment>
<accession>A0ABW0KKV2</accession>
<gene>
    <name evidence="2" type="ORF">ACFQDI_00760</name>
</gene>
<feature type="domain" description="DUF2726" evidence="1">
    <location>
        <begin position="21"/>
        <end position="135"/>
    </location>
</feature>